<dbReference type="Gene3D" id="3.40.630.190">
    <property type="entry name" value="LCP protein"/>
    <property type="match status" value="1"/>
</dbReference>
<dbReference type="NCBIfam" id="TIGR00350">
    <property type="entry name" value="lytR_cpsA_psr"/>
    <property type="match status" value="1"/>
</dbReference>
<keyword evidence="2" id="KW-1133">Transmembrane helix</keyword>
<dbReference type="InterPro" id="IPR050922">
    <property type="entry name" value="LytR/CpsA/Psr_CW_biosynth"/>
</dbReference>
<feature type="transmembrane region" description="Helical" evidence="2">
    <location>
        <begin position="55"/>
        <end position="77"/>
    </location>
</feature>
<evidence type="ECO:0000256" key="1">
    <source>
        <dbReference type="ARBA" id="ARBA00006068"/>
    </source>
</evidence>
<feature type="domain" description="Cell envelope-related transcriptional attenuator" evidence="3">
    <location>
        <begin position="126"/>
        <end position="279"/>
    </location>
</feature>
<evidence type="ECO:0000256" key="2">
    <source>
        <dbReference type="SAM" id="Phobius"/>
    </source>
</evidence>
<dbReference type="EMBL" id="JBHSFN010000054">
    <property type="protein sequence ID" value="MFC4592470.1"/>
    <property type="molecule type" value="Genomic_DNA"/>
</dbReference>
<sequence length="357" mass="39039">MDDLTMLRDLGRDLEHEPPASLARQRHRLLGLAAGDGPLRRTSGLIGGDGRRRRLGWAMLIAVAGVTAVLVVIPTVLLRGTPASSTLAPPSWDRPPKRSETLNVLLVGSDKRPPPKAMPTMDLGERSDVMLLVHLPADRRNVTVVSLPRDSLVQIPACTTSDGKTSPSHVDMINQAFSIGGLNCAWKTVESVTGVRVDHVIQIRYSGFEDIVDALGGVEVTLPTAVDDRFASLRLAAGKHHLNGETALAYVRARRLGDGSDLQRIKRQQALMRNLLKRVSGLRDPARLAVLVEVVRKSITTDAGLDLETMYSIVGGVQKSEARVMFVTVPHRPSTQDPNRIEWRQPEADRLFADLKN</sequence>
<dbReference type="Proteomes" id="UP001595891">
    <property type="component" value="Unassembled WGS sequence"/>
</dbReference>
<organism evidence="4 5">
    <name type="scientific">Sphaerisporangium corydalis</name>
    <dbReference type="NCBI Taxonomy" id="1441875"/>
    <lineage>
        <taxon>Bacteria</taxon>
        <taxon>Bacillati</taxon>
        <taxon>Actinomycetota</taxon>
        <taxon>Actinomycetes</taxon>
        <taxon>Streptosporangiales</taxon>
        <taxon>Streptosporangiaceae</taxon>
        <taxon>Sphaerisporangium</taxon>
    </lineage>
</organism>
<comment type="similarity">
    <text evidence="1">Belongs to the LytR/CpsA/Psr (LCP) family.</text>
</comment>
<dbReference type="RefSeq" id="WP_262850592.1">
    <property type="nucleotide sequence ID" value="NZ_JANZYP010000110.1"/>
</dbReference>
<gene>
    <name evidence="4" type="ORF">ACFO8L_40740</name>
</gene>
<proteinExistence type="inferred from homology"/>
<keyword evidence="2" id="KW-0472">Membrane</keyword>
<evidence type="ECO:0000313" key="4">
    <source>
        <dbReference type="EMBL" id="MFC4592470.1"/>
    </source>
</evidence>
<evidence type="ECO:0000259" key="3">
    <source>
        <dbReference type="Pfam" id="PF03816"/>
    </source>
</evidence>
<protein>
    <submittedName>
        <fullName evidence="4">LCP family protein</fullName>
    </submittedName>
</protein>
<name>A0ABV9ES18_9ACTN</name>
<dbReference type="InterPro" id="IPR004474">
    <property type="entry name" value="LytR_CpsA_psr"/>
</dbReference>
<reference evidence="5" key="1">
    <citation type="journal article" date="2019" name="Int. J. Syst. Evol. Microbiol.">
        <title>The Global Catalogue of Microorganisms (GCM) 10K type strain sequencing project: providing services to taxonomists for standard genome sequencing and annotation.</title>
        <authorList>
            <consortium name="The Broad Institute Genomics Platform"/>
            <consortium name="The Broad Institute Genome Sequencing Center for Infectious Disease"/>
            <person name="Wu L."/>
            <person name="Ma J."/>
        </authorList>
    </citation>
    <scope>NUCLEOTIDE SEQUENCE [LARGE SCALE GENOMIC DNA]</scope>
    <source>
        <strain evidence="5">CCUG 49560</strain>
    </source>
</reference>
<comment type="caution">
    <text evidence="4">The sequence shown here is derived from an EMBL/GenBank/DDBJ whole genome shotgun (WGS) entry which is preliminary data.</text>
</comment>
<dbReference type="PANTHER" id="PTHR33392">
    <property type="entry name" value="POLYISOPRENYL-TEICHOIC ACID--PEPTIDOGLYCAN TEICHOIC ACID TRANSFERASE TAGU"/>
    <property type="match status" value="1"/>
</dbReference>
<accession>A0ABV9ES18</accession>
<dbReference type="Pfam" id="PF03816">
    <property type="entry name" value="LytR_cpsA_psr"/>
    <property type="match status" value="1"/>
</dbReference>
<keyword evidence="2" id="KW-0812">Transmembrane</keyword>
<evidence type="ECO:0000313" key="5">
    <source>
        <dbReference type="Proteomes" id="UP001595891"/>
    </source>
</evidence>
<dbReference type="PANTHER" id="PTHR33392:SF6">
    <property type="entry name" value="POLYISOPRENYL-TEICHOIC ACID--PEPTIDOGLYCAN TEICHOIC ACID TRANSFERASE TAGU"/>
    <property type="match status" value="1"/>
</dbReference>
<keyword evidence="5" id="KW-1185">Reference proteome</keyword>